<keyword evidence="3" id="KW-1185">Reference proteome</keyword>
<dbReference type="Gene3D" id="3.20.80.10">
    <property type="entry name" value="Regulatory factor, effector binding domain"/>
    <property type="match status" value="1"/>
</dbReference>
<keyword evidence="1" id="KW-0732">Signal</keyword>
<dbReference type="Pfam" id="PF04832">
    <property type="entry name" value="SOUL"/>
    <property type="match status" value="1"/>
</dbReference>
<dbReference type="AlphaFoldDB" id="A0A6B2LZ62"/>
<evidence type="ECO:0000313" key="3">
    <source>
        <dbReference type="Proteomes" id="UP000478417"/>
    </source>
</evidence>
<dbReference type="Proteomes" id="UP000478417">
    <property type="component" value="Unassembled WGS sequence"/>
</dbReference>
<reference evidence="2 3" key="1">
    <citation type="submission" date="2020-02" db="EMBL/GenBank/DDBJ databases">
        <title>Albibacoteraceae fam. nov., the first described family within the subdivision 4 Verrucomicrobia.</title>
        <authorList>
            <person name="Xi F."/>
        </authorList>
    </citation>
    <scope>NUCLEOTIDE SEQUENCE [LARGE SCALE GENOMIC DNA]</scope>
    <source>
        <strain evidence="2 3">CK1056</strain>
    </source>
</reference>
<gene>
    <name evidence="2" type="ORF">G0Q06_03210</name>
</gene>
<feature type="signal peptide" evidence="1">
    <location>
        <begin position="1"/>
        <end position="19"/>
    </location>
</feature>
<proteinExistence type="predicted"/>
<evidence type="ECO:0008006" key="4">
    <source>
        <dbReference type="Google" id="ProtNLM"/>
    </source>
</evidence>
<sequence>MRSSAIFCIFLFTMSLTHAADQAFARTDPGVIEVKTLPAGRLLVCEGEGDYFNQSNSLFRPLFRYIQSHDISMTTPVEARIEPGTMIFWVAADQIEKADESNDEVQVIDVEERTVAAIGKRGGYSQSNFEEARAELLQWIEEREDLEIAGEPYAVYWNGPFVPGPFKKFEVQVEVRR</sequence>
<evidence type="ECO:0000313" key="2">
    <source>
        <dbReference type="EMBL" id="NDV61452.1"/>
    </source>
</evidence>
<organism evidence="2 3">
    <name type="scientific">Oceanipulchritudo coccoides</name>
    <dbReference type="NCBI Taxonomy" id="2706888"/>
    <lineage>
        <taxon>Bacteria</taxon>
        <taxon>Pseudomonadati</taxon>
        <taxon>Verrucomicrobiota</taxon>
        <taxon>Opitutia</taxon>
        <taxon>Puniceicoccales</taxon>
        <taxon>Oceanipulchritudinaceae</taxon>
        <taxon>Oceanipulchritudo</taxon>
    </lineage>
</organism>
<dbReference type="RefSeq" id="WP_238710236.1">
    <property type="nucleotide sequence ID" value="NZ_JAAGNX010000001.1"/>
</dbReference>
<dbReference type="SUPFAM" id="SSF55136">
    <property type="entry name" value="Probable bacterial effector-binding domain"/>
    <property type="match status" value="1"/>
</dbReference>
<name>A0A6B2LZ62_9BACT</name>
<feature type="chain" id="PRO_5025630628" description="SOUL heme-binding protein" evidence="1">
    <location>
        <begin position="20"/>
        <end position="177"/>
    </location>
</feature>
<dbReference type="InterPro" id="IPR006917">
    <property type="entry name" value="SOUL_heme-bd"/>
</dbReference>
<dbReference type="InterPro" id="IPR011256">
    <property type="entry name" value="Reg_factor_effector_dom_sf"/>
</dbReference>
<protein>
    <recommendedName>
        <fullName evidence="4">SOUL heme-binding protein</fullName>
    </recommendedName>
</protein>
<comment type="caution">
    <text evidence="2">The sequence shown here is derived from an EMBL/GenBank/DDBJ whole genome shotgun (WGS) entry which is preliminary data.</text>
</comment>
<evidence type="ECO:0000256" key="1">
    <source>
        <dbReference type="SAM" id="SignalP"/>
    </source>
</evidence>
<accession>A0A6B2LZ62</accession>
<dbReference type="EMBL" id="JAAGNX010000001">
    <property type="protein sequence ID" value="NDV61452.1"/>
    <property type="molecule type" value="Genomic_DNA"/>
</dbReference>